<dbReference type="EMBL" id="JAFIMR010000018">
    <property type="protein sequence ID" value="KAI1867590.1"/>
    <property type="molecule type" value="Genomic_DNA"/>
</dbReference>
<comment type="caution">
    <text evidence="2">The sequence shown here is derived from an EMBL/GenBank/DDBJ whole genome shotgun (WGS) entry which is preliminary data.</text>
</comment>
<protein>
    <submittedName>
        <fullName evidence="2">Uncharacterized protein</fullName>
    </submittedName>
</protein>
<feature type="signal peptide" evidence="1">
    <location>
        <begin position="1"/>
        <end position="18"/>
    </location>
</feature>
<sequence length="165" mass="18606">MKFSICFLAVITTRLAAGRAIMPQRIASNQTAVKPFVVNGPIPVREVGCTGAGLNLTDFIAVKDQMEHWSNGGGRVGHKNWHAEFRHGVVWYMCNCKLTWEDSVPREELDHALALMNERCGVDYSGWVWSKLWEKGFNLQPATALVGRRPPQLCPHECLWHHIGE</sequence>
<evidence type="ECO:0000256" key="1">
    <source>
        <dbReference type="SAM" id="SignalP"/>
    </source>
</evidence>
<organism evidence="2 3">
    <name type="scientific">Neoarthrinium moseri</name>
    <dbReference type="NCBI Taxonomy" id="1658444"/>
    <lineage>
        <taxon>Eukaryota</taxon>
        <taxon>Fungi</taxon>
        <taxon>Dikarya</taxon>
        <taxon>Ascomycota</taxon>
        <taxon>Pezizomycotina</taxon>
        <taxon>Sordariomycetes</taxon>
        <taxon>Xylariomycetidae</taxon>
        <taxon>Amphisphaeriales</taxon>
        <taxon>Apiosporaceae</taxon>
        <taxon>Neoarthrinium</taxon>
    </lineage>
</organism>
<feature type="chain" id="PRO_5040457587" evidence="1">
    <location>
        <begin position="19"/>
        <end position="165"/>
    </location>
</feature>
<reference evidence="2" key="1">
    <citation type="submission" date="2021-03" db="EMBL/GenBank/DDBJ databases">
        <title>Revisited historic fungal species revealed as producer of novel bioactive compounds through whole genome sequencing and comparative genomics.</title>
        <authorList>
            <person name="Vignolle G.A."/>
            <person name="Hochenegger N."/>
            <person name="Mach R.L."/>
            <person name="Mach-Aigner A.R."/>
            <person name="Javad Rahimi M."/>
            <person name="Salim K.A."/>
            <person name="Chan C.M."/>
            <person name="Lim L.B.L."/>
            <person name="Cai F."/>
            <person name="Druzhinina I.S."/>
            <person name="U'Ren J.M."/>
            <person name="Derntl C."/>
        </authorList>
    </citation>
    <scope>NUCLEOTIDE SEQUENCE</scope>
    <source>
        <strain evidence="2">TUCIM 5799</strain>
    </source>
</reference>
<dbReference type="AlphaFoldDB" id="A0A9Q0APM4"/>
<keyword evidence="1" id="KW-0732">Signal</keyword>
<name>A0A9Q0APM4_9PEZI</name>
<evidence type="ECO:0000313" key="3">
    <source>
        <dbReference type="Proteomes" id="UP000829685"/>
    </source>
</evidence>
<dbReference type="Proteomes" id="UP000829685">
    <property type="component" value="Unassembled WGS sequence"/>
</dbReference>
<evidence type="ECO:0000313" key="2">
    <source>
        <dbReference type="EMBL" id="KAI1867590.1"/>
    </source>
</evidence>
<proteinExistence type="predicted"/>
<keyword evidence="3" id="KW-1185">Reference proteome</keyword>
<accession>A0A9Q0APM4</accession>
<gene>
    <name evidence="2" type="ORF">JX265_007392</name>
</gene>